<evidence type="ECO:0000256" key="6">
    <source>
        <dbReference type="RuleBase" id="RU003943"/>
    </source>
</evidence>
<dbReference type="Proteomes" id="UP001595872">
    <property type="component" value="Unassembled WGS sequence"/>
</dbReference>
<evidence type="ECO:0000256" key="1">
    <source>
        <dbReference type="ARBA" id="ARBA00004141"/>
    </source>
</evidence>
<protein>
    <submittedName>
        <fullName evidence="8">Metal ABC transporter permease</fullName>
    </submittedName>
</protein>
<feature type="transmembrane region" description="Helical" evidence="7">
    <location>
        <begin position="131"/>
        <end position="155"/>
    </location>
</feature>
<dbReference type="CDD" id="cd06550">
    <property type="entry name" value="TM_ABC_iron-siderophores_like"/>
    <property type="match status" value="1"/>
</dbReference>
<dbReference type="Gene3D" id="1.10.3470.10">
    <property type="entry name" value="ABC transporter involved in vitamin B12 uptake, BtuC"/>
    <property type="match status" value="1"/>
</dbReference>
<evidence type="ECO:0000313" key="9">
    <source>
        <dbReference type="Proteomes" id="UP001595872"/>
    </source>
</evidence>
<feature type="transmembrane region" description="Helical" evidence="7">
    <location>
        <begin position="62"/>
        <end position="79"/>
    </location>
</feature>
<keyword evidence="3 6" id="KW-0812">Transmembrane</keyword>
<evidence type="ECO:0000256" key="4">
    <source>
        <dbReference type="ARBA" id="ARBA00022989"/>
    </source>
</evidence>
<keyword evidence="4 7" id="KW-1133">Transmembrane helix</keyword>
<dbReference type="RefSeq" id="WP_378252254.1">
    <property type="nucleotide sequence ID" value="NZ_JBHSIT010000001.1"/>
</dbReference>
<dbReference type="SUPFAM" id="SSF81345">
    <property type="entry name" value="ABC transporter involved in vitamin B12 uptake, BtuC"/>
    <property type="match status" value="1"/>
</dbReference>
<proteinExistence type="inferred from homology"/>
<feature type="transmembrane region" description="Helical" evidence="7">
    <location>
        <begin position="218"/>
        <end position="239"/>
    </location>
</feature>
<comment type="caution">
    <text evidence="8">The sequence shown here is derived from an EMBL/GenBank/DDBJ whole genome shotgun (WGS) entry which is preliminary data.</text>
</comment>
<evidence type="ECO:0000256" key="5">
    <source>
        <dbReference type="ARBA" id="ARBA00023136"/>
    </source>
</evidence>
<feature type="transmembrane region" description="Helical" evidence="7">
    <location>
        <begin position="167"/>
        <end position="187"/>
    </location>
</feature>
<evidence type="ECO:0000256" key="7">
    <source>
        <dbReference type="SAM" id="Phobius"/>
    </source>
</evidence>
<dbReference type="PANTHER" id="PTHR30477:SF0">
    <property type="entry name" value="METAL TRANSPORT SYSTEM MEMBRANE PROTEIN TM_0125-RELATED"/>
    <property type="match status" value="1"/>
</dbReference>
<dbReference type="EMBL" id="JBHSIT010000001">
    <property type="protein sequence ID" value="MFC4906563.1"/>
    <property type="molecule type" value="Genomic_DNA"/>
</dbReference>
<keyword evidence="9" id="KW-1185">Reference proteome</keyword>
<name>A0ABV9TSZ7_9ACTN</name>
<keyword evidence="5 7" id="KW-0472">Membrane</keyword>
<gene>
    <name evidence="8" type="ORF">ACFPCY_04470</name>
</gene>
<sequence>MSDVLSYDFMRIALVMAILIGLTAPAIGTFIVQRKLSLLGDGIGHIALTGIGLGLLTGTSPILGALVVTVLGALAIELLRARSRSGGDVALALLFYGGLAGGALLTQAQSGGTSLQSYLFGSISSVTMGDLYVVAGLAVAVLAIVAVFGRDLFLLCQDEELARASGLPVRFLSVLIAVTAAVTVVIAMRAVGLLLVGALMIVPVAAAQQVARGFRATMLGAMVIGVLSAVSGLLGSFQYDLQPGPAIVLVALAVFLVAVVAGAALRRRRADAPVPAGGDADAPGPAGLTADGDPVAAAGAAARGTAGGAAARAHVEAEAEVLGG</sequence>
<keyword evidence="6" id="KW-0813">Transport</keyword>
<feature type="transmembrane region" description="Helical" evidence="7">
    <location>
        <begin position="91"/>
        <end position="111"/>
    </location>
</feature>
<comment type="subcellular location">
    <subcellularLocation>
        <location evidence="6">Cell membrane</location>
        <topology evidence="6">Multi-pass membrane protein</topology>
    </subcellularLocation>
    <subcellularLocation>
        <location evidence="1">Membrane</location>
        <topology evidence="1">Multi-pass membrane protein</topology>
    </subcellularLocation>
</comment>
<feature type="transmembrane region" description="Helical" evidence="7">
    <location>
        <begin position="193"/>
        <end position="211"/>
    </location>
</feature>
<evidence type="ECO:0000256" key="2">
    <source>
        <dbReference type="ARBA" id="ARBA00008034"/>
    </source>
</evidence>
<feature type="transmembrane region" description="Helical" evidence="7">
    <location>
        <begin position="245"/>
        <end position="265"/>
    </location>
</feature>
<dbReference type="PANTHER" id="PTHR30477">
    <property type="entry name" value="ABC-TRANSPORTER METAL-BINDING PROTEIN"/>
    <property type="match status" value="1"/>
</dbReference>
<dbReference type="InterPro" id="IPR001626">
    <property type="entry name" value="ABC_TroCD"/>
</dbReference>
<dbReference type="InterPro" id="IPR037294">
    <property type="entry name" value="ABC_BtuC-like"/>
</dbReference>
<dbReference type="Pfam" id="PF00950">
    <property type="entry name" value="ABC-3"/>
    <property type="match status" value="1"/>
</dbReference>
<evidence type="ECO:0000313" key="8">
    <source>
        <dbReference type="EMBL" id="MFC4906563.1"/>
    </source>
</evidence>
<evidence type="ECO:0000256" key="3">
    <source>
        <dbReference type="ARBA" id="ARBA00022692"/>
    </source>
</evidence>
<accession>A0ABV9TSZ7</accession>
<organism evidence="8 9">
    <name type="scientific">Actinomadura gamaensis</name>
    <dbReference type="NCBI Taxonomy" id="1763541"/>
    <lineage>
        <taxon>Bacteria</taxon>
        <taxon>Bacillati</taxon>
        <taxon>Actinomycetota</taxon>
        <taxon>Actinomycetes</taxon>
        <taxon>Streptosporangiales</taxon>
        <taxon>Thermomonosporaceae</taxon>
        <taxon>Actinomadura</taxon>
    </lineage>
</organism>
<reference evidence="9" key="1">
    <citation type="journal article" date="2019" name="Int. J. Syst. Evol. Microbiol.">
        <title>The Global Catalogue of Microorganisms (GCM) 10K type strain sequencing project: providing services to taxonomists for standard genome sequencing and annotation.</title>
        <authorList>
            <consortium name="The Broad Institute Genomics Platform"/>
            <consortium name="The Broad Institute Genome Sequencing Center for Infectious Disease"/>
            <person name="Wu L."/>
            <person name="Ma J."/>
        </authorList>
    </citation>
    <scope>NUCLEOTIDE SEQUENCE [LARGE SCALE GENOMIC DNA]</scope>
    <source>
        <strain evidence="9">KLKA75</strain>
    </source>
</reference>
<comment type="similarity">
    <text evidence="2 6">Belongs to the ABC-3 integral membrane protein family.</text>
</comment>
<feature type="transmembrane region" description="Helical" evidence="7">
    <location>
        <begin position="12"/>
        <end position="31"/>
    </location>
</feature>